<evidence type="ECO:0000313" key="2">
    <source>
        <dbReference type="EMBL" id="TDR45923.1"/>
    </source>
</evidence>
<sequence length="266" mass="27113">MSRRPILASALLLAAVSAHGNRSDVLQGDAYGHRISADPALCAYEPIDMSAAASLAPIAAGGSASALDDGAAVVDLPQAFPFYGTAPTRLSVSTNGYIAFVNAADEEDGGDYNNDPYVPSLPDNARAGSARLYVYHDELNGEGGGASLRSAYFAHCPRTSLIPDEACSVIAWKGWSRGGSSGSLDVTAVLYHGSGNIALQYASLDASAGNSACIGAQSDGAIDGVSWSCNGGRSLAAATAVCIFDPAYAPPVVEDALFADGFDLPE</sequence>
<evidence type="ECO:0000256" key="1">
    <source>
        <dbReference type="SAM" id="SignalP"/>
    </source>
</evidence>
<dbReference type="OrthoDB" id="5965972at2"/>
<reference evidence="2 3" key="1">
    <citation type="submission" date="2019-03" db="EMBL/GenBank/DDBJ databases">
        <title>Genomic Encyclopedia of Type Strains, Phase IV (KMG-IV): sequencing the most valuable type-strain genomes for metagenomic binning, comparative biology and taxonomic classification.</title>
        <authorList>
            <person name="Goeker M."/>
        </authorList>
    </citation>
    <scope>NUCLEOTIDE SEQUENCE [LARGE SCALE GENOMIC DNA]</scope>
    <source>
        <strain evidence="2 3">DSM 21667</strain>
    </source>
</reference>
<feature type="signal peptide" evidence="1">
    <location>
        <begin position="1"/>
        <end position="20"/>
    </location>
</feature>
<dbReference type="RefSeq" id="WP_133818279.1">
    <property type="nucleotide sequence ID" value="NZ_SNZH01000004.1"/>
</dbReference>
<dbReference type="EMBL" id="SNZH01000004">
    <property type="protein sequence ID" value="TDR45923.1"/>
    <property type="molecule type" value="Genomic_DNA"/>
</dbReference>
<evidence type="ECO:0008006" key="4">
    <source>
        <dbReference type="Google" id="ProtNLM"/>
    </source>
</evidence>
<organism evidence="2 3">
    <name type="scientific">Tahibacter aquaticus</name>
    <dbReference type="NCBI Taxonomy" id="520092"/>
    <lineage>
        <taxon>Bacteria</taxon>
        <taxon>Pseudomonadati</taxon>
        <taxon>Pseudomonadota</taxon>
        <taxon>Gammaproteobacteria</taxon>
        <taxon>Lysobacterales</taxon>
        <taxon>Rhodanobacteraceae</taxon>
        <taxon>Tahibacter</taxon>
    </lineage>
</organism>
<proteinExistence type="predicted"/>
<keyword evidence="1" id="KW-0732">Signal</keyword>
<evidence type="ECO:0000313" key="3">
    <source>
        <dbReference type="Proteomes" id="UP000295293"/>
    </source>
</evidence>
<dbReference type="Proteomes" id="UP000295293">
    <property type="component" value="Unassembled WGS sequence"/>
</dbReference>
<accession>A0A4R6Z2V0</accession>
<keyword evidence="3" id="KW-1185">Reference proteome</keyword>
<comment type="caution">
    <text evidence="2">The sequence shown here is derived from an EMBL/GenBank/DDBJ whole genome shotgun (WGS) entry which is preliminary data.</text>
</comment>
<dbReference type="AlphaFoldDB" id="A0A4R6Z2V0"/>
<gene>
    <name evidence="2" type="ORF">DFR29_104359</name>
</gene>
<name>A0A4R6Z2V0_9GAMM</name>
<protein>
    <recommendedName>
        <fullName evidence="4">Secreted protein</fullName>
    </recommendedName>
</protein>
<feature type="chain" id="PRO_5020770324" description="Secreted protein" evidence="1">
    <location>
        <begin position="21"/>
        <end position="266"/>
    </location>
</feature>